<proteinExistence type="predicted"/>
<evidence type="ECO:0000313" key="3">
    <source>
        <dbReference type="EMBL" id="ADW17758.1"/>
    </source>
</evidence>
<evidence type="ECO:0000313" key="4">
    <source>
        <dbReference type="Proteomes" id="UP000006365"/>
    </source>
</evidence>
<dbReference type="InterPro" id="IPR001932">
    <property type="entry name" value="PPM-type_phosphatase-like_dom"/>
</dbReference>
<dbReference type="PANTHER" id="PTHR43156:SF2">
    <property type="entry name" value="STAGE II SPORULATION PROTEIN E"/>
    <property type="match status" value="1"/>
</dbReference>
<keyword evidence="4" id="KW-1185">Reference proteome</keyword>
<gene>
    <name evidence="3" type="ordered locus">Despr_1606</name>
</gene>
<dbReference type="Gene3D" id="3.60.40.10">
    <property type="entry name" value="PPM-type phosphatase domain"/>
    <property type="match status" value="1"/>
</dbReference>
<dbReference type="EMBL" id="CP002364">
    <property type="protein sequence ID" value="ADW17758.1"/>
    <property type="molecule type" value="Genomic_DNA"/>
</dbReference>
<dbReference type="Proteomes" id="UP000006365">
    <property type="component" value="Chromosome"/>
</dbReference>
<dbReference type="GO" id="GO:0016791">
    <property type="term" value="F:phosphatase activity"/>
    <property type="evidence" value="ECO:0007669"/>
    <property type="project" value="TreeGrafter"/>
</dbReference>
<accession>A0A7U3YLS8</accession>
<dbReference type="SMART" id="SM00331">
    <property type="entry name" value="PP2C_SIG"/>
    <property type="match status" value="1"/>
</dbReference>
<name>A0A7U3YLS8_DESPD</name>
<keyword evidence="1" id="KW-0378">Hydrolase</keyword>
<reference evidence="3 4" key="1">
    <citation type="journal article" date="2011" name="Stand. Genomic Sci.">
        <title>Complete genome sequence of Desulfobulbus propionicus type strain (1pr3).</title>
        <authorList>
            <person name="Pagani I."/>
            <person name="Lapidus A."/>
            <person name="Nolan M."/>
            <person name="Lucas S."/>
            <person name="Hammon N."/>
            <person name="Deshpande S."/>
            <person name="Cheng J.F."/>
            <person name="Chertkov O."/>
            <person name="Davenport K."/>
            <person name="Tapia R."/>
            <person name="Han C."/>
            <person name="Goodwin L."/>
            <person name="Pitluck S."/>
            <person name="Liolios K."/>
            <person name="Mavromatis K."/>
            <person name="Ivanova N."/>
            <person name="Mikhailova N."/>
            <person name="Pati A."/>
            <person name="Chen A."/>
            <person name="Palaniappan K."/>
            <person name="Land M."/>
            <person name="Hauser L."/>
            <person name="Chang Y.J."/>
            <person name="Jeffries C.D."/>
            <person name="Detter J.C."/>
            <person name="Brambilla E."/>
            <person name="Kannan K.P."/>
            <person name="Djao O.D."/>
            <person name="Rohde M."/>
            <person name="Pukall R."/>
            <person name="Spring S."/>
            <person name="Goker M."/>
            <person name="Sikorski J."/>
            <person name="Woyke T."/>
            <person name="Bristow J."/>
            <person name="Eisen J.A."/>
            <person name="Markowitz V."/>
            <person name="Hugenholtz P."/>
            <person name="Kyrpides N.C."/>
            <person name="Klenk H.P."/>
        </authorList>
    </citation>
    <scope>NUCLEOTIDE SEQUENCE [LARGE SCALE GENOMIC DNA]</scope>
    <source>
        <strain evidence="4">ATCC 33891 / DSM 2032 / 1pr3</strain>
    </source>
</reference>
<dbReference type="PANTHER" id="PTHR43156">
    <property type="entry name" value="STAGE II SPORULATION PROTEIN E-RELATED"/>
    <property type="match status" value="1"/>
</dbReference>
<dbReference type="RefSeq" id="WP_015724299.1">
    <property type="nucleotide sequence ID" value="NC_014972.1"/>
</dbReference>
<sequence>MATETAFIDVDHALRCKHRQSICGDVFLSHRIKEEGRILAVLSDGLGSGVKASVLANLTAAMALKFASTCTDPRAWARSIMDTLPICEVRKISYSTFTLIDLDESGALRFIEHGNPPLVLLRGTSEVELHRSLITLDRWKDRLIYHGRLQLAIGDRLLCFSDGVTQSGMGQRTMPLGWTREEAVACAQELIRADADISSRRLTAALMERALTNDSGCARDDTSCAVIHFRVPRQLLIMTGPPFAPQRDFELARAASTFPGKKIICGGTTATIIGRILRRPISVDLTQADTGMPPPARMEGIDLITEGALTLAHVAQLLATGVTVERLPNNPAGDIVRLMFGSDLIHFIVGTRINEAHQDPNTPQELDLRRNIVRRIVSLLEEKYLNTTSVRFL</sequence>
<dbReference type="InterPro" id="IPR036457">
    <property type="entry name" value="PPM-type-like_dom_sf"/>
</dbReference>
<evidence type="ECO:0000259" key="2">
    <source>
        <dbReference type="SMART" id="SM00331"/>
    </source>
</evidence>
<dbReference type="SUPFAM" id="SSF81606">
    <property type="entry name" value="PP2C-like"/>
    <property type="match status" value="1"/>
</dbReference>
<evidence type="ECO:0000256" key="1">
    <source>
        <dbReference type="ARBA" id="ARBA00022801"/>
    </source>
</evidence>
<dbReference type="InterPro" id="IPR052016">
    <property type="entry name" value="Bact_Sigma-Reg"/>
</dbReference>
<protein>
    <submittedName>
        <fullName evidence="3">Stage II sporulation protein E</fullName>
    </submittedName>
</protein>
<dbReference type="Pfam" id="PF07228">
    <property type="entry name" value="SpoIIE"/>
    <property type="match status" value="1"/>
</dbReference>
<dbReference type="AlphaFoldDB" id="A0A7U3YLS8"/>
<organism evidence="3 4">
    <name type="scientific">Desulfobulbus propionicus (strain ATCC 33891 / DSM 2032 / VKM B-1956 / 1pr3)</name>
    <dbReference type="NCBI Taxonomy" id="577650"/>
    <lineage>
        <taxon>Bacteria</taxon>
        <taxon>Pseudomonadati</taxon>
        <taxon>Thermodesulfobacteriota</taxon>
        <taxon>Desulfobulbia</taxon>
        <taxon>Desulfobulbales</taxon>
        <taxon>Desulfobulbaceae</taxon>
        <taxon>Desulfobulbus</taxon>
    </lineage>
</organism>
<dbReference type="KEGG" id="dpr:Despr_1606"/>
<feature type="domain" description="PPM-type phosphatase" evidence="2">
    <location>
        <begin position="7"/>
        <end position="229"/>
    </location>
</feature>